<dbReference type="Pfam" id="PF01494">
    <property type="entry name" value="FAD_binding_3"/>
    <property type="match status" value="1"/>
</dbReference>
<feature type="domain" description="FAD-binding" evidence="4">
    <location>
        <begin position="10"/>
        <end position="384"/>
    </location>
</feature>
<evidence type="ECO:0000313" key="5">
    <source>
        <dbReference type="EMBL" id="KAL2830447.1"/>
    </source>
</evidence>
<reference evidence="5 6" key="1">
    <citation type="submission" date="2024-07" db="EMBL/GenBank/DDBJ databases">
        <title>Section-level genome sequencing and comparative genomics of Aspergillus sections Usti and Cavernicolus.</title>
        <authorList>
            <consortium name="Lawrence Berkeley National Laboratory"/>
            <person name="Nybo J.L."/>
            <person name="Vesth T.C."/>
            <person name="Theobald S."/>
            <person name="Frisvad J.C."/>
            <person name="Larsen T.O."/>
            <person name="Kjaerboelling I."/>
            <person name="Rothschild-Mancinelli K."/>
            <person name="Lyhne E.K."/>
            <person name="Kogle M.E."/>
            <person name="Barry K."/>
            <person name="Clum A."/>
            <person name="Na H."/>
            <person name="Ledsgaard L."/>
            <person name="Lin J."/>
            <person name="Lipzen A."/>
            <person name="Kuo A."/>
            <person name="Riley R."/>
            <person name="Mondo S."/>
            <person name="LaButti K."/>
            <person name="Haridas S."/>
            <person name="Pangalinan J."/>
            <person name="Salamov A.A."/>
            <person name="Simmons B.A."/>
            <person name="Magnuson J.K."/>
            <person name="Chen J."/>
            <person name="Drula E."/>
            <person name="Henrissat B."/>
            <person name="Wiebenga A."/>
            <person name="Lubbers R.J."/>
            <person name="Gomes A.C."/>
            <person name="Makela M.R."/>
            <person name="Stajich J."/>
            <person name="Grigoriev I.V."/>
            <person name="Mortensen U.H."/>
            <person name="De vries R.P."/>
            <person name="Baker S.E."/>
            <person name="Andersen M.R."/>
        </authorList>
    </citation>
    <scope>NUCLEOTIDE SEQUENCE [LARGE SCALE GENOMIC DNA]</scope>
    <source>
        <strain evidence="5 6">CBS 600.67</strain>
    </source>
</reference>
<comment type="caution">
    <text evidence="5">The sequence shown here is derived from an EMBL/GenBank/DDBJ whole genome shotgun (WGS) entry which is preliminary data.</text>
</comment>
<dbReference type="Proteomes" id="UP001610335">
    <property type="component" value="Unassembled WGS sequence"/>
</dbReference>
<keyword evidence="2" id="KW-0274">FAD</keyword>
<protein>
    <recommendedName>
        <fullName evidence="4">FAD-binding domain-containing protein</fullName>
    </recommendedName>
</protein>
<evidence type="ECO:0000259" key="4">
    <source>
        <dbReference type="Pfam" id="PF01494"/>
    </source>
</evidence>
<name>A0ABR4IS81_9EURO</name>
<dbReference type="SUPFAM" id="SSF51905">
    <property type="entry name" value="FAD/NAD(P)-binding domain"/>
    <property type="match status" value="1"/>
</dbReference>
<evidence type="ECO:0000256" key="3">
    <source>
        <dbReference type="ARBA" id="ARBA00023002"/>
    </source>
</evidence>
<dbReference type="PANTHER" id="PTHR46720:SF3">
    <property type="entry name" value="FAD-BINDING DOMAIN-CONTAINING PROTEIN-RELATED"/>
    <property type="match status" value="1"/>
</dbReference>
<evidence type="ECO:0000256" key="2">
    <source>
        <dbReference type="ARBA" id="ARBA00022827"/>
    </source>
</evidence>
<dbReference type="PANTHER" id="PTHR46720">
    <property type="entry name" value="HYDROXYLASE, PUTATIVE (AFU_ORTHOLOGUE AFUA_3G01460)-RELATED"/>
    <property type="match status" value="1"/>
</dbReference>
<sequence length="447" mass="49278">MSSSTKPKDFHVAIVGGGIAGLSLAIALHHRGISVTIYEQAHAFSEVGAGVSFGPNAVEAMKLCHGGIYDAFTKVCTRNLWPSKEKIWFDYLDGYTDNEADYNTSSNGKEAKRQNIAFTITNSLGQTGVHRAHFLDEMVKLLPEGIAQFHKRLEDIEERSSDGKLVLKFADGAKDEADIVIGCDGIKSRVRQILVGEDHPSANPSFTHKYAYRGLVPMDKAIEAIGEELASNSCMHMGPNNHMLTFPVNAGKTLNIVAFHTTPEQWKEYPRLTRDGTREEALRDFAGYGPNVTKLLKLCEPQLSIWAIFDLAKHPVPTFFKSRLAISGDAAHATSPHHGSGAGFCLEDTAVLATLLSDPRVQSHADLEAVLAVFDSSRRERTQWLVNSSRFIGDCYEWRAEGIERDFKKIEEAINYRNGVITNVDVGGMCGDAREALGRRLEERASL</sequence>
<evidence type="ECO:0000256" key="1">
    <source>
        <dbReference type="ARBA" id="ARBA00022630"/>
    </source>
</evidence>
<gene>
    <name evidence="5" type="ORF">BDW59DRAFT_17732</name>
</gene>
<dbReference type="SUPFAM" id="SSF54373">
    <property type="entry name" value="FAD-linked reductases, C-terminal domain"/>
    <property type="match status" value="1"/>
</dbReference>
<evidence type="ECO:0000313" key="6">
    <source>
        <dbReference type="Proteomes" id="UP001610335"/>
    </source>
</evidence>
<dbReference type="InterPro" id="IPR051104">
    <property type="entry name" value="FAD_monoxygenase"/>
</dbReference>
<accession>A0ABR4IS81</accession>
<dbReference type="InterPro" id="IPR036188">
    <property type="entry name" value="FAD/NAD-bd_sf"/>
</dbReference>
<keyword evidence="1" id="KW-0285">Flavoprotein</keyword>
<proteinExistence type="predicted"/>
<dbReference type="InterPro" id="IPR002938">
    <property type="entry name" value="FAD-bd"/>
</dbReference>
<dbReference type="EMBL" id="JBFXLS010000012">
    <property type="protein sequence ID" value="KAL2830447.1"/>
    <property type="molecule type" value="Genomic_DNA"/>
</dbReference>
<organism evidence="5 6">
    <name type="scientific">Aspergillus cavernicola</name>
    <dbReference type="NCBI Taxonomy" id="176166"/>
    <lineage>
        <taxon>Eukaryota</taxon>
        <taxon>Fungi</taxon>
        <taxon>Dikarya</taxon>
        <taxon>Ascomycota</taxon>
        <taxon>Pezizomycotina</taxon>
        <taxon>Eurotiomycetes</taxon>
        <taxon>Eurotiomycetidae</taxon>
        <taxon>Eurotiales</taxon>
        <taxon>Aspergillaceae</taxon>
        <taxon>Aspergillus</taxon>
        <taxon>Aspergillus subgen. Nidulantes</taxon>
    </lineage>
</organism>
<keyword evidence="3" id="KW-0560">Oxidoreductase</keyword>
<keyword evidence="6" id="KW-1185">Reference proteome</keyword>
<dbReference type="Gene3D" id="3.50.50.60">
    <property type="entry name" value="FAD/NAD(P)-binding domain"/>
    <property type="match status" value="1"/>
</dbReference>
<dbReference type="PRINTS" id="PR00420">
    <property type="entry name" value="RNGMNOXGNASE"/>
</dbReference>